<keyword evidence="2" id="KW-1185">Reference proteome</keyword>
<reference evidence="1 2" key="1">
    <citation type="submission" date="2021-06" db="EMBL/GenBank/DDBJ databases">
        <authorList>
            <person name="Kallberg Y."/>
            <person name="Tangrot J."/>
            <person name="Rosling A."/>
        </authorList>
    </citation>
    <scope>NUCLEOTIDE SEQUENCE [LARGE SCALE GENOMIC DNA]</scope>
    <source>
        <strain evidence="1 2">120-4 pot B 10/14</strain>
    </source>
</reference>
<evidence type="ECO:0000313" key="2">
    <source>
        <dbReference type="Proteomes" id="UP000789901"/>
    </source>
</evidence>
<accession>A0ABN7WXL0</accession>
<sequence length="65" mass="7884">YYDFGETLSKQYDYYRNLSHGDLASQSLVADEVWEQFPKILHKYFKRELKELEKFDLFGSINKIK</sequence>
<dbReference type="Proteomes" id="UP000789901">
    <property type="component" value="Unassembled WGS sequence"/>
</dbReference>
<organism evidence="1 2">
    <name type="scientific">Gigaspora margarita</name>
    <dbReference type="NCBI Taxonomy" id="4874"/>
    <lineage>
        <taxon>Eukaryota</taxon>
        <taxon>Fungi</taxon>
        <taxon>Fungi incertae sedis</taxon>
        <taxon>Mucoromycota</taxon>
        <taxon>Glomeromycotina</taxon>
        <taxon>Glomeromycetes</taxon>
        <taxon>Diversisporales</taxon>
        <taxon>Gigasporaceae</taxon>
        <taxon>Gigaspora</taxon>
    </lineage>
</organism>
<feature type="non-terminal residue" evidence="1">
    <location>
        <position position="1"/>
    </location>
</feature>
<feature type="non-terminal residue" evidence="1">
    <location>
        <position position="65"/>
    </location>
</feature>
<gene>
    <name evidence="1" type="ORF">GMARGA_LOCUS36413</name>
</gene>
<protein>
    <submittedName>
        <fullName evidence="1">40143_t:CDS:1</fullName>
    </submittedName>
</protein>
<name>A0ABN7WXL0_GIGMA</name>
<evidence type="ECO:0000313" key="1">
    <source>
        <dbReference type="EMBL" id="CAG8843195.1"/>
    </source>
</evidence>
<comment type="caution">
    <text evidence="1">The sequence shown here is derived from an EMBL/GenBank/DDBJ whole genome shotgun (WGS) entry which is preliminary data.</text>
</comment>
<dbReference type="EMBL" id="CAJVQB010071583">
    <property type="protein sequence ID" value="CAG8843195.1"/>
    <property type="molecule type" value="Genomic_DNA"/>
</dbReference>
<proteinExistence type="predicted"/>